<accession>A0A7W3TPQ8</accession>
<gene>
    <name evidence="2" type="ORF">H4F98_15555</name>
</gene>
<feature type="chain" id="PRO_5030600512" evidence="1">
    <location>
        <begin position="26"/>
        <end position="224"/>
    </location>
</feature>
<proteinExistence type="predicted"/>
<evidence type="ECO:0000313" key="2">
    <source>
        <dbReference type="EMBL" id="MBB1061989.1"/>
    </source>
</evidence>
<keyword evidence="3" id="KW-1185">Reference proteome</keyword>
<evidence type="ECO:0000256" key="1">
    <source>
        <dbReference type="SAM" id="SignalP"/>
    </source>
</evidence>
<dbReference type="AlphaFoldDB" id="A0A7W3TPQ8"/>
<dbReference type="Proteomes" id="UP000523196">
    <property type="component" value="Unassembled WGS sequence"/>
</dbReference>
<keyword evidence="1" id="KW-0732">Signal</keyword>
<reference evidence="2 3" key="1">
    <citation type="submission" date="2020-08" db="EMBL/GenBank/DDBJ databases">
        <authorList>
            <person name="Xu S."/>
            <person name="Li A."/>
        </authorList>
    </citation>
    <scope>NUCLEOTIDE SEQUENCE [LARGE SCALE GENOMIC DNA]</scope>
    <source>
        <strain evidence="2 3">119BY6-57</strain>
    </source>
</reference>
<dbReference type="EMBL" id="JACHTF010000021">
    <property type="protein sequence ID" value="MBB1061989.1"/>
    <property type="molecule type" value="Genomic_DNA"/>
</dbReference>
<evidence type="ECO:0000313" key="3">
    <source>
        <dbReference type="Proteomes" id="UP000523196"/>
    </source>
</evidence>
<name>A0A7W3TPQ8_9GAMM</name>
<sequence>MPILRPALAFAAFPLLALLPWQAQAWPDVPLPEGSKGQMVSEHMKYNGLDMQSSRFASTEAVEDVIAFYRAKWPERTVVDQAEGKTLIGHMEGEHYVTIEIESDGAGSRGTIGILKSPAEGQTPNLGEGFYRPAGTDVVSDIIYLDTPGKTRTLVLQNRMSPYVNQQSYNQRMRAEGWKSVGSAPCRPSSLECVARFEGAGGKKMSMTMSRGEGAVTSTVVTIE</sequence>
<protein>
    <submittedName>
        <fullName evidence="2">Uncharacterized protein</fullName>
    </submittedName>
</protein>
<organism evidence="2 3">
    <name type="scientific">Marilutibacter spongiae</name>
    <dbReference type="NCBI Taxonomy" id="2025720"/>
    <lineage>
        <taxon>Bacteria</taxon>
        <taxon>Pseudomonadati</taxon>
        <taxon>Pseudomonadota</taxon>
        <taxon>Gammaproteobacteria</taxon>
        <taxon>Lysobacterales</taxon>
        <taxon>Lysobacteraceae</taxon>
        <taxon>Marilutibacter</taxon>
    </lineage>
</organism>
<feature type="signal peptide" evidence="1">
    <location>
        <begin position="1"/>
        <end position="25"/>
    </location>
</feature>
<comment type="caution">
    <text evidence="2">The sequence shown here is derived from an EMBL/GenBank/DDBJ whole genome shotgun (WGS) entry which is preliminary data.</text>
</comment>
<dbReference type="RefSeq" id="WP_182688746.1">
    <property type="nucleotide sequence ID" value="NZ_JACHTF010000021.1"/>
</dbReference>